<accession>A0A9Q3CI44</accession>
<proteinExistence type="predicted"/>
<dbReference type="AlphaFoldDB" id="A0A9Q3CI44"/>
<evidence type="ECO:0000313" key="2">
    <source>
        <dbReference type="Proteomes" id="UP000765509"/>
    </source>
</evidence>
<keyword evidence="2" id="KW-1185">Reference proteome</keyword>
<name>A0A9Q3CI44_9BASI</name>
<dbReference type="EMBL" id="AVOT02007541">
    <property type="protein sequence ID" value="MBW0484132.1"/>
    <property type="molecule type" value="Genomic_DNA"/>
</dbReference>
<gene>
    <name evidence="1" type="ORF">O181_023847</name>
</gene>
<organism evidence="1 2">
    <name type="scientific">Austropuccinia psidii MF-1</name>
    <dbReference type="NCBI Taxonomy" id="1389203"/>
    <lineage>
        <taxon>Eukaryota</taxon>
        <taxon>Fungi</taxon>
        <taxon>Dikarya</taxon>
        <taxon>Basidiomycota</taxon>
        <taxon>Pucciniomycotina</taxon>
        <taxon>Pucciniomycetes</taxon>
        <taxon>Pucciniales</taxon>
        <taxon>Sphaerophragmiaceae</taxon>
        <taxon>Austropuccinia</taxon>
    </lineage>
</organism>
<reference evidence="1" key="1">
    <citation type="submission" date="2021-03" db="EMBL/GenBank/DDBJ databases">
        <title>Draft genome sequence of rust myrtle Austropuccinia psidii MF-1, a brazilian biotype.</title>
        <authorList>
            <person name="Quecine M.C."/>
            <person name="Pachon D.M.R."/>
            <person name="Bonatelli M.L."/>
            <person name="Correr F.H."/>
            <person name="Franceschini L.M."/>
            <person name="Leite T.F."/>
            <person name="Margarido G.R.A."/>
            <person name="Almeida C.A."/>
            <person name="Ferrarezi J.A."/>
            <person name="Labate C.A."/>
        </authorList>
    </citation>
    <scope>NUCLEOTIDE SEQUENCE</scope>
    <source>
        <strain evidence="1">MF-1</strain>
    </source>
</reference>
<comment type="caution">
    <text evidence="1">The sequence shown here is derived from an EMBL/GenBank/DDBJ whole genome shotgun (WGS) entry which is preliminary data.</text>
</comment>
<evidence type="ECO:0000313" key="1">
    <source>
        <dbReference type="EMBL" id="MBW0484132.1"/>
    </source>
</evidence>
<protein>
    <submittedName>
        <fullName evidence="1">Uncharacterized protein</fullName>
    </submittedName>
</protein>
<sequence length="108" mass="11703">MYGGMPPHACPGSLCFSRIPTLHTQILTLVQGPENSSHSFHWGRLPTIQATPSSGEGSQQLLIPVQAPNTAHANLYTCTGSQQFKQFLTLVQAFDDSRTNPYACEGSQ</sequence>
<dbReference type="Proteomes" id="UP000765509">
    <property type="component" value="Unassembled WGS sequence"/>
</dbReference>